<reference evidence="2 3" key="1">
    <citation type="journal article" date="2017" name="PLoS Biol.">
        <title>The sea cucumber genome provides insights into morphological evolution and visceral regeneration.</title>
        <authorList>
            <person name="Zhang X."/>
            <person name="Sun L."/>
            <person name="Yuan J."/>
            <person name="Sun Y."/>
            <person name="Gao Y."/>
            <person name="Zhang L."/>
            <person name="Li S."/>
            <person name="Dai H."/>
            <person name="Hamel J.F."/>
            <person name="Liu C."/>
            <person name="Yu Y."/>
            <person name="Liu S."/>
            <person name="Lin W."/>
            <person name="Guo K."/>
            <person name="Jin S."/>
            <person name="Xu P."/>
            <person name="Storey K.B."/>
            <person name="Huan P."/>
            <person name="Zhang T."/>
            <person name="Zhou Y."/>
            <person name="Zhang J."/>
            <person name="Lin C."/>
            <person name="Li X."/>
            <person name="Xing L."/>
            <person name="Huo D."/>
            <person name="Sun M."/>
            <person name="Wang L."/>
            <person name="Mercier A."/>
            <person name="Li F."/>
            <person name="Yang H."/>
            <person name="Xiang J."/>
        </authorList>
    </citation>
    <scope>NUCLEOTIDE SEQUENCE [LARGE SCALE GENOMIC DNA]</scope>
    <source>
        <strain evidence="2">Shaxun</strain>
        <tissue evidence="2">Muscle</tissue>
    </source>
</reference>
<feature type="compositionally biased region" description="Polar residues" evidence="1">
    <location>
        <begin position="73"/>
        <end position="99"/>
    </location>
</feature>
<accession>A0A2G8JXW6</accession>
<evidence type="ECO:0000256" key="1">
    <source>
        <dbReference type="SAM" id="MobiDB-lite"/>
    </source>
</evidence>
<name>A0A2G8JXW6_STIJA</name>
<gene>
    <name evidence="2" type="ORF">BSL78_22567</name>
</gene>
<evidence type="ECO:0000313" key="3">
    <source>
        <dbReference type="Proteomes" id="UP000230750"/>
    </source>
</evidence>
<proteinExistence type="predicted"/>
<sequence length="215" mass="23860">MEIIDTSTLFTTAIQNSTIRIFGPETEATTSISQDFSTEDVVDITTTSTMPTTVQATVSTPHEVSTTDDKLDTFSSTTLKDATTHSPNTTPAEETSTYHTPARDIPSDNDDYKYEGSGGDFFMLEIKQELRESDPLTLRPNAKHPLQPVLPSLQEPYCVRNDRPFQVKCSDKCKDIMKVIGKEGPKLPKLPKFDKEGKGPAQIPLIFKLLILGYK</sequence>
<feature type="compositionally biased region" description="Basic and acidic residues" evidence="1">
    <location>
        <begin position="101"/>
        <end position="112"/>
    </location>
</feature>
<organism evidence="2 3">
    <name type="scientific">Stichopus japonicus</name>
    <name type="common">Sea cucumber</name>
    <dbReference type="NCBI Taxonomy" id="307972"/>
    <lineage>
        <taxon>Eukaryota</taxon>
        <taxon>Metazoa</taxon>
        <taxon>Echinodermata</taxon>
        <taxon>Eleutherozoa</taxon>
        <taxon>Echinozoa</taxon>
        <taxon>Holothuroidea</taxon>
        <taxon>Aspidochirotacea</taxon>
        <taxon>Aspidochirotida</taxon>
        <taxon>Stichopodidae</taxon>
        <taxon>Apostichopus</taxon>
    </lineage>
</organism>
<dbReference type="EMBL" id="MRZV01001106">
    <property type="protein sequence ID" value="PIK40582.1"/>
    <property type="molecule type" value="Genomic_DNA"/>
</dbReference>
<keyword evidence="3" id="KW-1185">Reference proteome</keyword>
<comment type="caution">
    <text evidence="2">The sequence shown here is derived from an EMBL/GenBank/DDBJ whole genome shotgun (WGS) entry which is preliminary data.</text>
</comment>
<protein>
    <submittedName>
        <fullName evidence="2">Uncharacterized protein</fullName>
    </submittedName>
</protein>
<feature type="region of interest" description="Disordered" evidence="1">
    <location>
        <begin position="56"/>
        <end position="112"/>
    </location>
</feature>
<dbReference type="AlphaFoldDB" id="A0A2G8JXW6"/>
<dbReference type="Proteomes" id="UP000230750">
    <property type="component" value="Unassembled WGS sequence"/>
</dbReference>
<evidence type="ECO:0000313" key="2">
    <source>
        <dbReference type="EMBL" id="PIK40582.1"/>
    </source>
</evidence>